<dbReference type="Gene3D" id="3.30.70.270">
    <property type="match status" value="1"/>
</dbReference>
<feature type="compositionally biased region" description="Low complexity" evidence="1">
    <location>
        <begin position="136"/>
        <end position="145"/>
    </location>
</feature>
<evidence type="ECO:0000259" key="2">
    <source>
        <dbReference type="Pfam" id="PF00078"/>
    </source>
</evidence>
<dbReference type="PANTHER" id="PTHR48475">
    <property type="entry name" value="RIBONUCLEASE H"/>
    <property type="match status" value="1"/>
</dbReference>
<dbReference type="Gene3D" id="1.10.340.70">
    <property type="match status" value="1"/>
</dbReference>
<dbReference type="Gene3D" id="3.30.420.10">
    <property type="entry name" value="Ribonuclease H-like superfamily/Ribonuclease H"/>
    <property type="match status" value="2"/>
</dbReference>
<dbReference type="InterPro" id="IPR036397">
    <property type="entry name" value="RNaseH_sf"/>
</dbReference>
<protein>
    <recommendedName>
        <fullName evidence="6">Reverse transcriptase domain-containing protein</fullName>
    </recommendedName>
</protein>
<evidence type="ECO:0000256" key="1">
    <source>
        <dbReference type="SAM" id="MobiDB-lite"/>
    </source>
</evidence>
<dbReference type="AlphaFoldDB" id="A0A2N9I8W0"/>
<accession>A0A2N9I8W0</accession>
<feature type="compositionally biased region" description="Polar residues" evidence="1">
    <location>
        <begin position="116"/>
        <end position="132"/>
    </location>
</feature>
<dbReference type="InterPro" id="IPR043502">
    <property type="entry name" value="DNA/RNA_pol_sf"/>
</dbReference>
<dbReference type="Gene3D" id="3.10.10.10">
    <property type="entry name" value="HIV Type 1 Reverse Transcriptase, subunit A, domain 1"/>
    <property type="match status" value="1"/>
</dbReference>
<name>A0A2N9I8W0_FAGSY</name>
<dbReference type="SUPFAM" id="SSF56672">
    <property type="entry name" value="DNA/RNA polymerases"/>
    <property type="match status" value="1"/>
</dbReference>
<dbReference type="GO" id="GO:0003676">
    <property type="term" value="F:nucleic acid binding"/>
    <property type="evidence" value="ECO:0007669"/>
    <property type="project" value="InterPro"/>
</dbReference>
<dbReference type="SUPFAM" id="SSF53098">
    <property type="entry name" value="Ribonuclease H-like"/>
    <property type="match status" value="2"/>
</dbReference>
<dbReference type="InterPro" id="IPR012337">
    <property type="entry name" value="RNaseH-like_sf"/>
</dbReference>
<feature type="region of interest" description="Disordered" evidence="1">
    <location>
        <begin position="100"/>
        <end position="194"/>
    </location>
</feature>
<dbReference type="InterPro" id="IPR041588">
    <property type="entry name" value="Integrase_H2C2"/>
</dbReference>
<evidence type="ECO:0008006" key="6">
    <source>
        <dbReference type="Google" id="ProtNLM"/>
    </source>
</evidence>
<evidence type="ECO:0000259" key="3">
    <source>
        <dbReference type="Pfam" id="PF03732"/>
    </source>
</evidence>
<dbReference type="Pfam" id="PF03732">
    <property type="entry name" value="Retrotrans_gag"/>
    <property type="match status" value="1"/>
</dbReference>
<dbReference type="PANTHER" id="PTHR48475:SF2">
    <property type="entry name" value="RIBONUCLEASE H"/>
    <property type="match status" value="1"/>
</dbReference>
<dbReference type="EMBL" id="OIVN01005013">
    <property type="protein sequence ID" value="SPD20480.1"/>
    <property type="molecule type" value="Genomic_DNA"/>
</dbReference>
<feature type="domain" description="Retrotransposon gag" evidence="3">
    <location>
        <begin position="260"/>
        <end position="332"/>
    </location>
</feature>
<feature type="domain" description="Integrase zinc-binding" evidence="4">
    <location>
        <begin position="1090"/>
        <end position="1146"/>
    </location>
</feature>
<proteinExistence type="predicted"/>
<feature type="domain" description="Reverse transcriptase" evidence="2">
    <location>
        <begin position="645"/>
        <end position="751"/>
    </location>
</feature>
<sequence length="1215" mass="138315">MRHVIRTSLLRCREYRRPHDIPVLWYGGNQRVLLNKTLPRRHTGPLGAPKHLTNILKKFPREELQWWPHHKTLTLKIASRADDNEKIISKLHREVRDLRQKARNQSPAKERPRNKVNASKRQSPEHSTSSPKLRSENFAETSSSESESRSWTPKAVSKLPLETKRYSRSRPYHSNGRGPRSKEHTPRKTARTGGQHAIWKALDLVLSSPFSRQIERAELPERYTAPRFEIYNGRTDPVAHIGHYQQSMALSRFNDPLMCRLFPSSLGEVALRWFNQLGRRTIDSWIQMAEAFVARFITNSGKTREMYALLTMKLENNETIKEYSTRIDQFIRVEEDGGGTTSVQTIAQPKAITPKPSARFSNTAKSLPTPSNFVAPTFQAFETVFKEPIYKIMEKIKREPFFVGPPKLLGNPTLRDEKLYCTHHKDTRHMTENCHMLKVHLEKLVSAGHLSQYVETNLTNKKEPTQTARQPHPSNVASAGVIHVIYNPLCSTISSGSYKSKIQKAAHLRRSFAIIDSIHPTPMYSVRGGAVEQIISFSDSNLKDVQLPHNDPLVITLRIGNYDVQRVLIDQESFAEVMYHDLYTKLGLGEADLTSFTSPIFGFSGEPTMPLGKTVLPVLNEGNSLHPSSEDKIPTKDGVMELNRDQIPMSVADQEKTAFITPRGAYCYKVMPFGLKNARATYQRMVTKMFGHLIGKTVEVYIDDMLIKSLQEEDHAADLLQVFDTLKESRLRLNASKCTFGVRSGKFLSYMVSRRGIKANPDQIAALVELAKPRSIKQGIKAYLSTPPCLSIPNPREPLFLYLAVYDHAVNAVFVWELGQEQKPVFFVSKAMDETELSYLPFKMLLQRSDFSGRITKWGVHLGSLGVEYKPQTAIKEQILAEFLAEFQYDPSHPSLLIPNKTELGLVTGRWELFVDGTSNSKGSRAGIVLVSPEGSVLEQAVFCDSQLVANQISREYQARDERMLAYLTLSRSLLAEFMSTHVAQIGREHNSHANILAKLATALKSDIQRTICIETHDRPSFHGREAPVCSVSNQPSWMDPVLKYTRNNKLPEDKKEANMIKRKAPKYWVSEEGSLYKHSFNGPYLLYIHPEMVKNFLFEIHERICGSHTGGRSLAHRAISQGYWWSYMQADTLKYVRECDKCQQFAPMIHQPARELNPLSSPWPFAQWGLDIVGPLLRALGNKRFLIVATDYFTKWVEAKPLSNIRDVDAKRFL</sequence>
<dbReference type="Pfam" id="PF00078">
    <property type="entry name" value="RVT_1"/>
    <property type="match status" value="1"/>
</dbReference>
<reference evidence="5" key="1">
    <citation type="submission" date="2018-02" db="EMBL/GenBank/DDBJ databases">
        <authorList>
            <person name="Cohen D.B."/>
            <person name="Kent A.D."/>
        </authorList>
    </citation>
    <scope>NUCLEOTIDE SEQUENCE</scope>
</reference>
<evidence type="ECO:0000259" key="4">
    <source>
        <dbReference type="Pfam" id="PF17921"/>
    </source>
</evidence>
<dbReference type="CDD" id="cd01647">
    <property type="entry name" value="RT_LTR"/>
    <property type="match status" value="1"/>
</dbReference>
<dbReference type="InterPro" id="IPR005162">
    <property type="entry name" value="Retrotrans_gag_dom"/>
</dbReference>
<evidence type="ECO:0000313" key="5">
    <source>
        <dbReference type="EMBL" id="SPD20480.1"/>
    </source>
</evidence>
<dbReference type="InterPro" id="IPR043128">
    <property type="entry name" value="Rev_trsase/Diguanyl_cyclase"/>
</dbReference>
<organism evidence="5">
    <name type="scientific">Fagus sylvatica</name>
    <name type="common">Beechnut</name>
    <dbReference type="NCBI Taxonomy" id="28930"/>
    <lineage>
        <taxon>Eukaryota</taxon>
        <taxon>Viridiplantae</taxon>
        <taxon>Streptophyta</taxon>
        <taxon>Embryophyta</taxon>
        <taxon>Tracheophyta</taxon>
        <taxon>Spermatophyta</taxon>
        <taxon>Magnoliopsida</taxon>
        <taxon>eudicotyledons</taxon>
        <taxon>Gunneridae</taxon>
        <taxon>Pentapetalae</taxon>
        <taxon>rosids</taxon>
        <taxon>fabids</taxon>
        <taxon>Fagales</taxon>
        <taxon>Fagaceae</taxon>
        <taxon>Fagus</taxon>
    </lineage>
</organism>
<dbReference type="InterPro" id="IPR000477">
    <property type="entry name" value="RT_dom"/>
</dbReference>
<dbReference type="Pfam" id="PF17921">
    <property type="entry name" value="Integrase_H2C2"/>
    <property type="match status" value="1"/>
</dbReference>
<gene>
    <name evidence="5" type="ORF">FSB_LOCUS48362</name>
</gene>